<gene>
    <name evidence="5" type="ORF">B5V02_31390</name>
</gene>
<dbReference type="Proteomes" id="UP000248616">
    <property type="component" value="Unassembled WGS sequence"/>
</dbReference>
<dbReference type="PANTHER" id="PTHR46796:SF6">
    <property type="entry name" value="ARAC SUBFAMILY"/>
    <property type="match status" value="1"/>
</dbReference>
<dbReference type="InterPro" id="IPR009057">
    <property type="entry name" value="Homeodomain-like_sf"/>
</dbReference>
<feature type="domain" description="HTH araC/xylS-type" evidence="4">
    <location>
        <begin position="232"/>
        <end position="331"/>
    </location>
</feature>
<dbReference type="AlphaFoldDB" id="A0A2W7BVY8"/>
<dbReference type="PROSITE" id="PS01124">
    <property type="entry name" value="HTH_ARAC_FAMILY_2"/>
    <property type="match status" value="1"/>
</dbReference>
<keyword evidence="2" id="KW-0238">DNA-binding</keyword>
<evidence type="ECO:0000313" key="6">
    <source>
        <dbReference type="Proteomes" id="UP000248616"/>
    </source>
</evidence>
<keyword evidence="1" id="KW-0805">Transcription regulation</keyword>
<dbReference type="Pfam" id="PF12833">
    <property type="entry name" value="HTH_18"/>
    <property type="match status" value="1"/>
</dbReference>
<dbReference type="InterPro" id="IPR050204">
    <property type="entry name" value="AraC_XylS_family_regulators"/>
</dbReference>
<dbReference type="GO" id="GO:0043565">
    <property type="term" value="F:sequence-specific DNA binding"/>
    <property type="evidence" value="ECO:0007669"/>
    <property type="project" value="InterPro"/>
</dbReference>
<organism evidence="5 6">
    <name type="scientific">Mesorhizobium kowhaii</name>
    <dbReference type="NCBI Taxonomy" id="1300272"/>
    <lineage>
        <taxon>Bacteria</taxon>
        <taxon>Pseudomonadati</taxon>
        <taxon>Pseudomonadota</taxon>
        <taxon>Alphaproteobacteria</taxon>
        <taxon>Hyphomicrobiales</taxon>
        <taxon>Phyllobacteriaceae</taxon>
        <taxon>Mesorhizobium</taxon>
    </lineage>
</organism>
<dbReference type="GO" id="GO:0003700">
    <property type="term" value="F:DNA-binding transcription factor activity"/>
    <property type="evidence" value="ECO:0007669"/>
    <property type="project" value="InterPro"/>
</dbReference>
<evidence type="ECO:0000313" key="5">
    <source>
        <dbReference type="EMBL" id="PZV34747.1"/>
    </source>
</evidence>
<keyword evidence="6" id="KW-1185">Reference proteome</keyword>
<evidence type="ECO:0000256" key="1">
    <source>
        <dbReference type="ARBA" id="ARBA00023015"/>
    </source>
</evidence>
<sequence length="362" mass="39669">MAPATAVRATIEPPPVVPGHVSVPRFEFSTRELPPGDQFAAWRHSFAAMLDFAEPDETSAGFAGTQVVWDLGDLALAQVSTKGLGFAGLAGHIRRNPIDHWLLTLLSEGSSQTTTPSRSFDGGAGSVQVHPLGRAFEGHVTDSEMLLLFVPRDFYRDMAYVLDAAEFSALDRGMGRLLADYLTSLALRLPTLDVTDVPGLVAATRAMILACFAPSPENLGEAHEPITAAMLERARCFVQAHLFDPYLDAKALRHELGISRSRLYRLFETSGGVMHYIQHRRLLAARAALADPTDHRRILDIGEEHGFGDGAEFSRAFKREFGCRPSDVREGINNGRSNWQTDDEQNAAPGERLGLLLRRLQA</sequence>
<evidence type="ECO:0000256" key="3">
    <source>
        <dbReference type="ARBA" id="ARBA00023163"/>
    </source>
</evidence>
<proteinExistence type="predicted"/>
<keyword evidence="3" id="KW-0804">Transcription</keyword>
<dbReference type="PANTHER" id="PTHR46796">
    <property type="entry name" value="HTH-TYPE TRANSCRIPTIONAL ACTIVATOR RHAS-RELATED"/>
    <property type="match status" value="1"/>
</dbReference>
<evidence type="ECO:0000259" key="4">
    <source>
        <dbReference type="PROSITE" id="PS01124"/>
    </source>
</evidence>
<name>A0A2W7BVY8_9HYPH</name>
<protein>
    <submittedName>
        <fullName evidence="5">AraC family transcriptional regulator</fullName>
    </submittedName>
</protein>
<evidence type="ECO:0000256" key="2">
    <source>
        <dbReference type="ARBA" id="ARBA00023125"/>
    </source>
</evidence>
<dbReference type="EMBL" id="MZXV01000070">
    <property type="protein sequence ID" value="PZV34747.1"/>
    <property type="molecule type" value="Genomic_DNA"/>
</dbReference>
<reference evidence="6" key="1">
    <citation type="submission" date="2017-03" db="EMBL/GenBank/DDBJ databases">
        <authorList>
            <person name="Safronova V.I."/>
            <person name="Sazanova A.L."/>
            <person name="Chirak E.R."/>
        </authorList>
    </citation>
    <scope>NUCLEOTIDE SEQUENCE [LARGE SCALE GENOMIC DNA]</scope>
    <source>
        <strain evidence="6">Ach-343</strain>
    </source>
</reference>
<dbReference type="SUPFAM" id="SSF46689">
    <property type="entry name" value="Homeodomain-like"/>
    <property type="match status" value="1"/>
</dbReference>
<dbReference type="SMART" id="SM00342">
    <property type="entry name" value="HTH_ARAC"/>
    <property type="match status" value="1"/>
</dbReference>
<accession>A0A2W7BVY8</accession>
<dbReference type="Gene3D" id="1.10.10.60">
    <property type="entry name" value="Homeodomain-like"/>
    <property type="match status" value="1"/>
</dbReference>
<comment type="caution">
    <text evidence="5">The sequence shown here is derived from an EMBL/GenBank/DDBJ whole genome shotgun (WGS) entry which is preliminary data.</text>
</comment>
<dbReference type="InterPro" id="IPR018060">
    <property type="entry name" value="HTH_AraC"/>
</dbReference>